<keyword evidence="11" id="KW-1185">Reference proteome</keyword>
<keyword evidence="8" id="KW-0210">Decarboxylase</keyword>
<protein>
    <recommendedName>
        <fullName evidence="3 8">Glutamate decarboxylase</fullName>
        <ecNumber evidence="3 8">4.1.1.15</ecNumber>
    </recommendedName>
</protein>
<dbReference type="NCBIfam" id="TIGR01788">
    <property type="entry name" value="Glu-decarb-GAD"/>
    <property type="match status" value="1"/>
</dbReference>
<dbReference type="InterPro" id="IPR010107">
    <property type="entry name" value="Glutamate_decarboxylase"/>
</dbReference>
<dbReference type="Gene3D" id="3.40.640.10">
    <property type="entry name" value="Type I PLP-dependent aspartate aminotransferase-like (Major domain)"/>
    <property type="match status" value="1"/>
</dbReference>
<dbReference type="Proteomes" id="UP001190465">
    <property type="component" value="Chromosome"/>
</dbReference>
<evidence type="ECO:0000256" key="1">
    <source>
        <dbReference type="ARBA" id="ARBA00001933"/>
    </source>
</evidence>
<gene>
    <name evidence="10" type="ORF">MU0053_003711</name>
</gene>
<evidence type="ECO:0000256" key="5">
    <source>
        <dbReference type="ARBA" id="ARBA00023239"/>
    </source>
</evidence>
<evidence type="ECO:0000256" key="2">
    <source>
        <dbReference type="ARBA" id="ARBA00009533"/>
    </source>
</evidence>
<evidence type="ECO:0000256" key="8">
    <source>
        <dbReference type="RuleBase" id="RU361171"/>
    </source>
</evidence>
<feature type="region of interest" description="Disordered" evidence="9">
    <location>
        <begin position="1"/>
        <end position="34"/>
    </location>
</feature>
<evidence type="ECO:0000313" key="11">
    <source>
        <dbReference type="Proteomes" id="UP001190465"/>
    </source>
</evidence>
<dbReference type="PANTHER" id="PTHR43321">
    <property type="entry name" value="GLUTAMATE DECARBOXYLASE"/>
    <property type="match status" value="1"/>
</dbReference>
<dbReference type="CDD" id="cd06450">
    <property type="entry name" value="DOPA_deC_like"/>
    <property type="match status" value="1"/>
</dbReference>
<dbReference type="InterPro" id="IPR002129">
    <property type="entry name" value="PyrdxlP-dep_de-COase"/>
</dbReference>
<keyword evidence="5 7" id="KW-0456">Lyase</keyword>
<proteinExistence type="inferred from homology"/>
<reference evidence="10 11" key="1">
    <citation type="submission" date="2023-08" db="EMBL/GenBank/DDBJ databases">
        <authorList>
            <person name="Folkvardsen B D."/>
            <person name="Norman A."/>
        </authorList>
    </citation>
    <scope>NUCLEOTIDE SEQUENCE [LARGE SCALE GENOMIC DNA]</scope>
    <source>
        <strain evidence="10 11">Mu0053</strain>
    </source>
</reference>
<dbReference type="GO" id="GO:0004351">
    <property type="term" value="F:glutamate decarboxylase activity"/>
    <property type="evidence" value="ECO:0007669"/>
    <property type="project" value="UniProtKB-EC"/>
</dbReference>
<keyword evidence="4 7" id="KW-0663">Pyridoxal phosphate</keyword>
<name>A0ABM9M0P5_9MYCO</name>
<dbReference type="Pfam" id="PF00282">
    <property type="entry name" value="Pyridoxal_deC"/>
    <property type="match status" value="1"/>
</dbReference>
<dbReference type="Gene3D" id="4.10.280.50">
    <property type="match status" value="1"/>
</dbReference>
<dbReference type="PANTHER" id="PTHR43321:SF3">
    <property type="entry name" value="GLUTAMATE DECARBOXYLASE"/>
    <property type="match status" value="1"/>
</dbReference>
<dbReference type="InterPro" id="IPR015421">
    <property type="entry name" value="PyrdxlP-dep_Trfase_major"/>
</dbReference>
<dbReference type="SUPFAM" id="SSF53383">
    <property type="entry name" value="PLP-dependent transferases"/>
    <property type="match status" value="1"/>
</dbReference>
<comment type="catalytic activity">
    <reaction evidence="6 8">
        <text>L-glutamate + H(+) = 4-aminobutanoate + CO2</text>
        <dbReference type="Rhea" id="RHEA:17785"/>
        <dbReference type="ChEBI" id="CHEBI:15378"/>
        <dbReference type="ChEBI" id="CHEBI:16526"/>
        <dbReference type="ChEBI" id="CHEBI:29985"/>
        <dbReference type="ChEBI" id="CHEBI:59888"/>
        <dbReference type="EC" id="4.1.1.15"/>
    </reaction>
</comment>
<dbReference type="RefSeq" id="WP_308479072.1">
    <property type="nucleotide sequence ID" value="NZ_OY726397.1"/>
</dbReference>
<dbReference type="InterPro" id="IPR015424">
    <property type="entry name" value="PyrdxlP-dep_Trfase"/>
</dbReference>
<evidence type="ECO:0000256" key="4">
    <source>
        <dbReference type="ARBA" id="ARBA00022898"/>
    </source>
</evidence>
<sequence>MHRMTRNSGSEPAYTGRPSTWRTPALRLPDESTSPDETYRYIHDELMLDGSSRLNLATFVTTWMDPEAGELMSETFDKNMIDKDEYPVTAAIEQRCVCMVADLFHAEGLRDDDPSTAIGVSTVGSSEAVMLAGLAMKWRWRQRVGEDPKTGWKTRTPNLVMGSNVQVVWEKFCRYFDVEARYLPMEDGRYVITPEQVTAAVDEDTIGVVAILGTTYTGELEPVAEICAALDALTGTGGPDVPVHVDAASGGFVVPFLHADLEWDFRLPRVVSINVSGHKYGLTYPGIGFVVWRNAEHLPEELVFRVNYLGGDMPTFTLNFSRPGNQVVGQYYNFLRLGRAGYTEVMRSLSDTAQWLAHEVAALKVFEVISDGSAIPVLSFKLKADVKYTVYDVSALLRGYGWQVPAYTMPDGASDVAVLRIVVREGFSANLARALRDDLVEVLAKLDKVGVGGFADEEHFAH</sequence>
<dbReference type="EC" id="4.1.1.15" evidence="3 8"/>
<comment type="cofactor">
    <cofactor evidence="1 7">
        <name>pyridoxal 5'-phosphate</name>
        <dbReference type="ChEBI" id="CHEBI:597326"/>
    </cofactor>
</comment>
<dbReference type="Gene3D" id="3.90.1150.160">
    <property type="match status" value="1"/>
</dbReference>
<feature type="compositionally biased region" description="Polar residues" evidence="9">
    <location>
        <begin position="1"/>
        <end position="10"/>
    </location>
</feature>
<accession>A0ABM9M0P5</accession>
<evidence type="ECO:0000256" key="3">
    <source>
        <dbReference type="ARBA" id="ARBA00012421"/>
    </source>
</evidence>
<evidence type="ECO:0000256" key="9">
    <source>
        <dbReference type="SAM" id="MobiDB-lite"/>
    </source>
</evidence>
<evidence type="ECO:0000313" key="10">
    <source>
        <dbReference type="EMBL" id="CAJ1508034.1"/>
    </source>
</evidence>
<organism evidence="10 11">
    <name type="scientific">[Mycobacterium] burgundiense</name>
    <dbReference type="NCBI Taxonomy" id="3064286"/>
    <lineage>
        <taxon>Bacteria</taxon>
        <taxon>Bacillati</taxon>
        <taxon>Actinomycetota</taxon>
        <taxon>Actinomycetes</taxon>
        <taxon>Mycobacteriales</taxon>
        <taxon>Mycobacteriaceae</taxon>
        <taxon>Mycolicibacterium</taxon>
    </lineage>
</organism>
<evidence type="ECO:0000256" key="6">
    <source>
        <dbReference type="ARBA" id="ARBA00048868"/>
    </source>
</evidence>
<dbReference type="EMBL" id="OY726397">
    <property type="protein sequence ID" value="CAJ1508034.1"/>
    <property type="molecule type" value="Genomic_DNA"/>
</dbReference>
<evidence type="ECO:0000256" key="7">
    <source>
        <dbReference type="RuleBase" id="RU000382"/>
    </source>
</evidence>
<comment type="similarity">
    <text evidence="2 7">Belongs to the group II decarboxylase family.</text>
</comment>